<keyword evidence="3" id="KW-0804">Transcription</keyword>
<evidence type="ECO:0000313" key="7">
    <source>
        <dbReference type="EMBL" id="AGL39733.1"/>
    </source>
</evidence>
<evidence type="ECO:0000256" key="4">
    <source>
        <dbReference type="ARBA" id="ARBA00023242"/>
    </source>
</evidence>
<keyword evidence="9" id="KW-1185">Reference proteome</keyword>
<dbReference type="PANTHER" id="PTHR31719:SF43">
    <property type="entry name" value="NAC TRANSCRIPTION FACTOR 56"/>
    <property type="match status" value="1"/>
</dbReference>
<dbReference type="AlphaFoldDB" id="R4N7S7"/>
<dbReference type="Proteomes" id="UP000027138">
    <property type="component" value="Unassembled WGS sequence"/>
</dbReference>
<evidence type="ECO:0000256" key="3">
    <source>
        <dbReference type="ARBA" id="ARBA00023163"/>
    </source>
</evidence>
<keyword evidence="2" id="KW-0238">DNA-binding</keyword>
<reference evidence="7" key="2">
    <citation type="journal article" date="2015" name="PLoS ONE">
        <title>Genome-Wide Analysis of the NAC Gene Family in Physic Nut (Jatropha curcas L.).</title>
        <authorList>
            <person name="Wu Z."/>
            <person name="Xu X."/>
            <person name="Xiong W."/>
            <person name="Wu P."/>
            <person name="Chen Y."/>
            <person name="Li M."/>
            <person name="Wu G."/>
            <person name="Jiang H."/>
        </authorList>
    </citation>
    <scope>NUCLEOTIDE SEQUENCE</scope>
</reference>
<dbReference type="Pfam" id="PF02365">
    <property type="entry name" value="NAM"/>
    <property type="match status" value="1"/>
</dbReference>
<dbReference type="SUPFAM" id="SSF101941">
    <property type="entry name" value="NAC domain"/>
    <property type="match status" value="1"/>
</dbReference>
<dbReference type="EMBL" id="KK914525">
    <property type="protein sequence ID" value="KDP34518.1"/>
    <property type="molecule type" value="Genomic_DNA"/>
</dbReference>
<dbReference type="InterPro" id="IPR003441">
    <property type="entry name" value="NAC-dom"/>
</dbReference>
<dbReference type="GO" id="GO:0003677">
    <property type="term" value="F:DNA binding"/>
    <property type="evidence" value="ECO:0007669"/>
    <property type="project" value="UniProtKB-KW"/>
</dbReference>
<evidence type="ECO:0000256" key="5">
    <source>
        <dbReference type="SAM" id="MobiDB-lite"/>
    </source>
</evidence>
<dbReference type="PANTHER" id="PTHR31719">
    <property type="entry name" value="NAC TRANSCRIPTION FACTOR 56"/>
    <property type="match status" value="1"/>
</dbReference>
<evidence type="ECO:0000259" key="6">
    <source>
        <dbReference type="PROSITE" id="PS51005"/>
    </source>
</evidence>
<dbReference type="OrthoDB" id="852261at2759"/>
<dbReference type="InterPro" id="IPR036093">
    <property type="entry name" value="NAC_dom_sf"/>
</dbReference>
<evidence type="ECO:0000256" key="2">
    <source>
        <dbReference type="ARBA" id="ARBA00023125"/>
    </source>
</evidence>
<gene>
    <name evidence="8" type="ORF">JCGZ_11068</name>
</gene>
<evidence type="ECO:0000256" key="1">
    <source>
        <dbReference type="ARBA" id="ARBA00023015"/>
    </source>
</evidence>
<sequence length="213" mass="24443">MGNLPVGYRFKPTDGEIISFYLPLKLKGEIIPHDCFVNCDLYGDKEPWMIFDKNLKETFYAFTKLKKITTKNGSVIKRTAGIGNWDCQNIEIVENREGRSIGVKKSLVFQVEEGESEENGHWVIDEYSVHPEDEYVICRIRNKDMDEENLIKKRILAMEENDQQAPKRFRVSDLISLSDQEDVIQGEESSPADEETTDSDEYTDEGSADSSKD</sequence>
<feature type="compositionally biased region" description="Acidic residues" evidence="5">
    <location>
        <begin position="179"/>
        <end position="207"/>
    </location>
</feature>
<proteinExistence type="predicted"/>
<accession>R4N7S7</accession>
<dbReference type="EMBL" id="KC775355">
    <property type="protein sequence ID" value="AGL39733.1"/>
    <property type="molecule type" value="Genomic_DNA"/>
</dbReference>
<evidence type="ECO:0000313" key="8">
    <source>
        <dbReference type="EMBL" id="KDP34518.1"/>
    </source>
</evidence>
<protein>
    <submittedName>
        <fullName evidence="7">NAC transcription factor 077</fullName>
    </submittedName>
</protein>
<name>R4N7S7_JATCU</name>
<keyword evidence="1" id="KW-0805">Transcription regulation</keyword>
<reference evidence="8 9" key="1">
    <citation type="journal article" date="2014" name="PLoS ONE">
        <title>Global Analysis of Gene Expression Profiles in Physic Nut (Jatropha curcas L.) Seedlings Exposed to Salt Stress.</title>
        <authorList>
            <person name="Zhang L."/>
            <person name="Zhang C."/>
            <person name="Wu P."/>
            <person name="Chen Y."/>
            <person name="Li M."/>
            <person name="Jiang H."/>
            <person name="Wu G."/>
        </authorList>
    </citation>
    <scope>NUCLEOTIDE SEQUENCE [LARGE SCALE GENOMIC DNA]</scope>
    <source>
        <strain evidence="9">cv. GZQX0401</strain>
        <tissue evidence="8">Young leaves</tissue>
    </source>
</reference>
<dbReference type="STRING" id="180498.R4N7S7"/>
<evidence type="ECO:0000313" key="9">
    <source>
        <dbReference type="Proteomes" id="UP000027138"/>
    </source>
</evidence>
<dbReference type="PROSITE" id="PS51005">
    <property type="entry name" value="NAC"/>
    <property type="match status" value="1"/>
</dbReference>
<feature type="domain" description="NAC" evidence="6">
    <location>
        <begin position="4"/>
        <end position="143"/>
    </location>
</feature>
<organism evidence="7">
    <name type="scientific">Jatropha curcas</name>
    <name type="common">Barbados nut</name>
    <dbReference type="NCBI Taxonomy" id="180498"/>
    <lineage>
        <taxon>Eukaryota</taxon>
        <taxon>Viridiplantae</taxon>
        <taxon>Streptophyta</taxon>
        <taxon>Embryophyta</taxon>
        <taxon>Tracheophyta</taxon>
        <taxon>Spermatophyta</taxon>
        <taxon>Magnoliopsida</taxon>
        <taxon>eudicotyledons</taxon>
        <taxon>Gunneridae</taxon>
        <taxon>Pentapetalae</taxon>
        <taxon>rosids</taxon>
        <taxon>fabids</taxon>
        <taxon>Malpighiales</taxon>
        <taxon>Euphorbiaceae</taxon>
        <taxon>Crotonoideae</taxon>
        <taxon>Jatropheae</taxon>
        <taxon>Jatropha</taxon>
    </lineage>
</organism>
<dbReference type="Gene3D" id="2.170.150.80">
    <property type="entry name" value="NAC domain"/>
    <property type="match status" value="1"/>
</dbReference>
<feature type="region of interest" description="Disordered" evidence="5">
    <location>
        <begin position="178"/>
        <end position="213"/>
    </location>
</feature>
<dbReference type="GO" id="GO:0006355">
    <property type="term" value="P:regulation of DNA-templated transcription"/>
    <property type="evidence" value="ECO:0007669"/>
    <property type="project" value="InterPro"/>
</dbReference>
<keyword evidence="4" id="KW-0539">Nucleus</keyword>